<comment type="subcellular location">
    <subcellularLocation>
        <location evidence="1">Membrane</location>
    </subcellularLocation>
</comment>
<dbReference type="InterPro" id="IPR045888">
    <property type="entry name" value="Erv"/>
</dbReference>
<proteinExistence type="predicted"/>
<feature type="transmembrane region" description="Helical" evidence="6">
    <location>
        <begin position="568"/>
        <end position="589"/>
    </location>
</feature>
<sequence>MGDALRRFDIYPKTHDDLKVRTLGGALISIGCYLFVSVLFVSEFRQWRSIETVDMLDVDTTAKPDGRLPVNIDIYLPSLPCGELVTEVTDDSGSQQLAVTDTLHKLRMDRHGVPIDLPERVDWGHMVAPAFQQRKVVRLMEDAQQHLAETIQHFEHEEEEFPELTPEEHAEHREQLAEQAAQLQGRLSRLTDVAAAGEEEVGADLEMGAQELMRMHDEVASSRIYSKEQRESVLSNLHAMARSVARMRNGSSAATTTNLREALRIRLSILNDNVQGFVSAKDIDRRDRYTDMEELLSDVSNASSLLPAATAEHVHENLAHLTEALAQLNSGLTGMARREAEAKFNKKLDELQAELRGEDVMPADYCGSCYGSSLDPKRCCNTCDDIRASYSERRWGFPDPSTFEQCRRDARRRSAKLQEGEGCNIYGTMEVARVTGSFTVAPVSRLPSARLQRNMELSVDQVSAFNVTHQIKRLSFGTDFPGQHNPLDDVWTHSPAGAAVSRYFLKVVPTTYEFIGGKSVHTNQFSVTKYFKSLSSSEGASSMMPCIAFVFELTPLKVRKTERRGGSFLSFFTRSAALIGGVFAVAGILDSLLYGSMRQLEKINLNKAS</sequence>
<dbReference type="Pfam" id="PF13850">
    <property type="entry name" value="ERGIC_N"/>
    <property type="match status" value="1"/>
</dbReference>
<dbReference type="GO" id="GO:0030134">
    <property type="term" value="C:COPII-coated ER to Golgi transport vesicle"/>
    <property type="evidence" value="ECO:0007669"/>
    <property type="project" value="TreeGrafter"/>
</dbReference>
<keyword evidence="3 6" id="KW-1133">Transmembrane helix</keyword>
<dbReference type="GO" id="GO:0005789">
    <property type="term" value="C:endoplasmic reticulum membrane"/>
    <property type="evidence" value="ECO:0007669"/>
    <property type="project" value="TreeGrafter"/>
</dbReference>
<gene>
    <name evidence="9" type="ORF">CBRE1094_LOCUS19461</name>
</gene>
<evidence type="ECO:0000256" key="1">
    <source>
        <dbReference type="ARBA" id="ARBA00004370"/>
    </source>
</evidence>
<feature type="domain" description="Endoplasmic reticulum vesicle transporter C-terminal" evidence="7">
    <location>
        <begin position="369"/>
        <end position="590"/>
    </location>
</feature>
<feature type="transmembrane region" description="Helical" evidence="6">
    <location>
        <begin position="20"/>
        <end position="41"/>
    </location>
</feature>
<evidence type="ECO:0000256" key="6">
    <source>
        <dbReference type="SAM" id="Phobius"/>
    </source>
</evidence>
<protein>
    <recommendedName>
        <fullName evidence="10">Endoplasmic reticulum vesicle transporter C-terminal domain-containing protein</fullName>
    </recommendedName>
</protein>
<dbReference type="PANTHER" id="PTHR10984">
    <property type="entry name" value="ENDOPLASMIC RETICULUM-GOLGI INTERMEDIATE COMPARTMENT PROTEIN"/>
    <property type="match status" value="1"/>
</dbReference>
<dbReference type="EMBL" id="HBGU01035503">
    <property type="protein sequence ID" value="CAD9460518.1"/>
    <property type="molecule type" value="Transcribed_RNA"/>
</dbReference>
<dbReference type="GO" id="GO:0000139">
    <property type="term" value="C:Golgi membrane"/>
    <property type="evidence" value="ECO:0007669"/>
    <property type="project" value="TreeGrafter"/>
</dbReference>
<dbReference type="AlphaFoldDB" id="A0A7S2GMN4"/>
<name>A0A7S2GMN4_9EUKA</name>
<dbReference type="PROSITE" id="PS51257">
    <property type="entry name" value="PROKAR_LIPOPROTEIN"/>
    <property type="match status" value="1"/>
</dbReference>
<evidence type="ECO:0000313" key="9">
    <source>
        <dbReference type="EMBL" id="CAD9460518.1"/>
    </source>
</evidence>
<evidence type="ECO:0008006" key="10">
    <source>
        <dbReference type="Google" id="ProtNLM"/>
    </source>
</evidence>
<evidence type="ECO:0000256" key="2">
    <source>
        <dbReference type="ARBA" id="ARBA00022692"/>
    </source>
</evidence>
<feature type="coiled-coil region" evidence="5">
    <location>
        <begin position="140"/>
        <end position="193"/>
    </location>
</feature>
<reference evidence="9" key="1">
    <citation type="submission" date="2021-01" db="EMBL/GenBank/DDBJ databases">
        <authorList>
            <person name="Corre E."/>
            <person name="Pelletier E."/>
            <person name="Niang G."/>
            <person name="Scheremetjew M."/>
            <person name="Finn R."/>
            <person name="Kale V."/>
            <person name="Holt S."/>
            <person name="Cochrane G."/>
            <person name="Meng A."/>
            <person name="Brown T."/>
            <person name="Cohen L."/>
        </authorList>
    </citation>
    <scope>NUCLEOTIDE SEQUENCE</scope>
    <source>
        <strain evidence="9">UTEX LB 985</strain>
    </source>
</reference>
<keyword evidence="5" id="KW-0175">Coiled coil</keyword>
<dbReference type="PANTHER" id="PTHR10984:SF36">
    <property type="entry name" value="ENDOPLASMIC RETICULUM-GOLGI INTERMEDIATE COMPARTMENT PROTEIN 1"/>
    <property type="match status" value="1"/>
</dbReference>
<dbReference type="InterPro" id="IPR012936">
    <property type="entry name" value="Erv_C"/>
</dbReference>
<evidence type="ECO:0000256" key="5">
    <source>
        <dbReference type="SAM" id="Coils"/>
    </source>
</evidence>
<dbReference type="GO" id="GO:0006890">
    <property type="term" value="P:retrograde vesicle-mediated transport, Golgi to endoplasmic reticulum"/>
    <property type="evidence" value="ECO:0007669"/>
    <property type="project" value="TreeGrafter"/>
</dbReference>
<evidence type="ECO:0000259" key="7">
    <source>
        <dbReference type="Pfam" id="PF07970"/>
    </source>
</evidence>
<dbReference type="GO" id="GO:0006888">
    <property type="term" value="P:endoplasmic reticulum to Golgi vesicle-mediated transport"/>
    <property type="evidence" value="ECO:0007669"/>
    <property type="project" value="TreeGrafter"/>
</dbReference>
<feature type="domain" description="Endoplasmic reticulum vesicle transporter N-terminal" evidence="8">
    <location>
        <begin position="5"/>
        <end position="97"/>
    </location>
</feature>
<evidence type="ECO:0000256" key="4">
    <source>
        <dbReference type="ARBA" id="ARBA00023136"/>
    </source>
</evidence>
<evidence type="ECO:0000256" key="3">
    <source>
        <dbReference type="ARBA" id="ARBA00022989"/>
    </source>
</evidence>
<organism evidence="9">
    <name type="scientific">Haptolina brevifila</name>
    <dbReference type="NCBI Taxonomy" id="156173"/>
    <lineage>
        <taxon>Eukaryota</taxon>
        <taxon>Haptista</taxon>
        <taxon>Haptophyta</taxon>
        <taxon>Prymnesiophyceae</taxon>
        <taxon>Prymnesiales</taxon>
        <taxon>Prymnesiaceae</taxon>
        <taxon>Haptolina</taxon>
    </lineage>
</organism>
<keyword evidence="2 6" id="KW-0812">Transmembrane</keyword>
<evidence type="ECO:0000259" key="8">
    <source>
        <dbReference type="Pfam" id="PF13850"/>
    </source>
</evidence>
<dbReference type="Pfam" id="PF07970">
    <property type="entry name" value="COPIIcoated_ERV"/>
    <property type="match status" value="1"/>
</dbReference>
<dbReference type="InterPro" id="IPR039542">
    <property type="entry name" value="Erv_N"/>
</dbReference>
<accession>A0A7S2GMN4</accession>
<keyword evidence="4 6" id="KW-0472">Membrane</keyword>